<dbReference type="EMBL" id="JAUHPW010000002">
    <property type="protein sequence ID" value="MDN4474774.1"/>
    <property type="molecule type" value="Genomic_DNA"/>
</dbReference>
<keyword evidence="4" id="KW-0560">Oxidoreductase</keyword>
<dbReference type="InterPro" id="IPR011032">
    <property type="entry name" value="GroES-like_sf"/>
</dbReference>
<proteinExistence type="inferred from homology"/>
<comment type="caution">
    <text evidence="7">The sequence shown here is derived from an EMBL/GenBank/DDBJ whole genome shotgun (WGS) entry which is preliminary data.</text>
</comment>
<dbReference type="InterPro" id="IPR036291">
    <property type="entry name" value="NAD(P)-bd_dom_sf"/>
</dbReference>
<dbReference type="InterPro" id="IPR013149">
    <property type="entry name" value="ADH-like_C"/>
</dbReference>
<organism evidence="7 8">
    <name type="scientific">Demequina litoralis</name>
    <dbReference type="NCBI Taxonomy" id="3051660"/>
    <lineage>
        <taxon>Bacteria</taxon>
        <taxon>Bacillati</taxon>
        <taxon>Actinomycetota</taxon>
        <taxon>Actinomycetes</taxon>
        <taxon>Micrococcales</taxon>
        <taxon>Demequinaceae</taxon>
        <taxon>Demequina</taxon>
    </lineage>
</organism>
<evidence type="ECO:0000256" key="4">
    <source>
        <dbReference type="ARBA" id="ARBA00023002"/>
    </source>
</evidence>
<dbReference type="Gene3D" id="3.40.50.720">
    <property type="entry name" value="NAD(P)-binding Rossmann-like Domain"/>
    <property type="match status" value="1"/>
</dbReference>
<name>A0ABT8G780_9MICO</name>
<dbReference type="InterPro" id="IPR020843">
    <property type="entry name" value="ER"/>
</dbReference>
<evidence type="ECO:0000256" key="5">
    <source>
        <dbReference type="RuleBase" id="RU361277"/>
    </source>
</evidence>
<dbReference type="PANTHER" id="PTHR43401">
    <property type="entry name" value="L-THREONINE 3-DEHYDROGENASE"/>
    <property type="match status" value="1"/>
</dbReference>
<dbReference type="PANTHER" id="PTHR43401:SF5">
    <property type="entry name" value="ALCOHOL DEHYDROGENASE-RELATED"/>
    <property type="match status" value="1"/>
</dbReference>
<dbReference type="Proteomes" id="UP001172728">
    <property type="component" value="Unassembled WGS sequence"/>
</dbReference>
<dbReference type="InterPro" id="IPR050129">
    <property type="entry name" value="Zn_alcohol_dh"/>
</dbReference>
<comment type="cofactor">
    <cofactor evidence="1 5">
        <name>Zn(2+)</name>
        <dbReference type="ChEBI" id="CHEBI:29105"/>
    </cofactor>
</comment>
<keyword evidence="3 5" id="KW-0862">Zinc</keyword>
<dbReference type="SUPFAM" id="SSF51735">
    <property type="entry name" value="NAD(P)-binding Rossmann-fold domains"/>
    <property type="match status" value="1"/>
</dbReference>
<dbReference type="SMART" id="SM00829">
    <property type="entry name" value="PKS_ER"/>
    <property type="match status" value="1"/>
</dbReference>
<protein>
    <submittedName>
        <fullName evidence="7">Alcohol dehydrogenase catalytic domain-containing protein</fullName>
    </submittedName>
</protein>
<dbReference type="InterPro" id="IPR013154">
    <property type="entry name" value="ADH-like_N"/>
</dbReference>
<dbReference type="Gene3D" id="3.90.180.10">
    <property type="entry name" value="Medium-chain alcohol dehydrogenases, catalytic domain"/>
    <property type="match status" value="1"/>
</dbReference>
<dbReference type="Pfam" id="PF08240">
    <property type="entry name" value="ADH_N"/>
    <property type="match status" value="1"/>
</dbReference>
<dbReference type="Pfam" id="PF00107">
    <property type="entry name" value="ADH_zinc_N"/>
    <property type="match status" value="1"/>
</dbReference>
<evidence type="ECO:0000313" key="7">
    <source>
        <dbReference type="EMBL" id="MDN4474774.1"/>
    </source>
</evidence>
<evidence type="ECO:0000313" key="8">
    <source>
        <dbReference type="Proteomes" id="UP001172728"/>
    </source>
</evidence>
<dbReference type="SUPFAM" id="SSF50129">
    <property type="entry name" value="GroES-like"/>
    <property type="match status" value="1"/>
</dbReference>
<sequence>MTVPDEMSAVVFDIGGGVRVDRVPVPSPAPGEVLVEVAAVGICGTDLHLRGGDHVSRDGDLVPGHELAGVVVAVAAGVAGVAVGDAVAVDPNIPCGGCRQCHRGRRNLCERYSAVGVTRPGAAARYVAVPAACCVVLPASLAQDRDALALMALAEPLSCAVRGVDVLQPQLADHVLVYGAGTMGLMVTALLAGSGAATVTVVDPNLDKAEGARALGATAVAGGVPDLDPADVPDGGWDIVVDCTGVPAAIADGLDRVGRGGTFLQFGVAPTAATVEVSPHRIYRDEISIVGSMAVLDSFSRAVDLLLAGRVDPEPYVSHRVPLEGYADALDLFARGATRKVLVLPA</sequence>
<evidence type="ECO:0000256" key="2">
    <source>
        <dbReference type="ARBA" id="ARBA00022723"/>
    </source>
</evidence>
<evidence type="ECO:0000256" key="3">
    <source>
        <dbReference type="ARBA" id="ARBA00022833"/>
    </source>
</evidence>
<comment type="similarity">
    <text evidence="5">Belongs to the zinc-containing alcohol dehydrogenase family.</text>
</comment>
<dbReference type="InterPro" id="IPR002328">
    <property type="entry name" value="ADH_Zn_CS"/>
</dbReference>
<evidence type="ECO:0000259" key="6">
    <source>
        <dbReference type="SMART" id="SM00829"/>
    </source>
</evidence>
<keyword evidence="2 5" id="KW-0479">Metal-binding</keyword>
<evidence type="ECO:0000256" key="1">
    <source>
        <dbReference type="ARBA" id="ARBA00001947"/>
    </source>
</evidence>
<gene>
    <name evidence="7" type="ORF">QQX09_02770</name>
</gene>
<reference evidence="7" key="1">
    <citation type="submission" date="2023-06" db="EMBL/GenBank/DDBJ databases">
        <title>Sysu t00192.</title>
        <authorList>
            <person name="Gao L."/>
            <person name="Fang B.-Z."/>
            <person name="Li W.-J."/>
        </authorList>
    </citation>
    <scope>NUCLEOTIDE SEQUENCE</scope>
    <source>
        <strain evidence="7">SYSU T00192</strain>
    </source>
</reference>
<dbReference type="PROSITE" id="PS00059">
    <property type="entry name" value="ADH_ZINC"/>
    <property type="match status" value="1"/>
</dbReference>
<dbReference type="RefSeq" id="WP_301131184.1">
    <property type="nucleotide sequence ID" value="NZ_JAUHPW010000002.1"/>
</dbReference>
<feature type="domain" description="Enoyl reductase (ER)" evidence="6">
    <location>
        <begin position="15"/>
        <end position="343"/>
    </location>
</feature>
<accession>A0ABT8G780</accession>
<keyword evidence="8" id="KW-1185">Reference proteome</keyword>